<dbReference type="InterPro" id="IPR000297">
    <property type="entry name" value="PPIase_PpiC"/>
</dbReference>
<reference evidence="2 3" key="1">
    <citation type="journal article" date="2011" name="Int. J. Syst. Evol. Microbiol.">
        <title>Zhongshania antarctica gen. nov., sp. nov. and Zhongshania guokunii sp. nov., gammaproteobacteria respectively isolated from coastal attached (fast) ice and surface seawater of the Antarctic.</title>
        <authorList>
            <person name="Li H.J."/>
            <person name="Zhang X.Y."/>
            <person name="Chen C.X."/>
            <person name="Zhang Y.J."/>
            <person name="Gao Z.M."/>
            <person name="Yu Y."/>
            <person name="Chen X.L."/>
            <person name="Chen B."/>
            <person name="Zhang Y.Z."/>
        </authorList>
    </citation>
    <scope>NUCLEOTIDE SEQUENCE [LARGE SCALE GENOMIC DNA]</scope>
    <source>
        <strain evidence="2 3">R06B22</strain>
    </source>
</reference>
<keyword evidence="2" id="KW-0413">Isomerase</keyword>
<sequence length="310" mass="35274">MIFLFRQPLLHFLLIGILLFGLQQYRGFAKTYELVSLDDATTQLLVDDFFTMTARMPAPDDIKKLVAKELDKRILFAEGLRLNFHRDDSVILQRLLRNANFLGFEGSDKEKIRAAFELGIHESDEVIRARILQRMVSVGRSQATGTPTDAELMDIYQADLSAWQEPARYTFEHLFFSVDRERDPVERAALALEQLQADSSPQGLGDVFLPGSQFTAKSLRDVTSVFGVSFSEYFNSKQFLLKVWQGPIPSVFGQHIVRVTAIDTGQQQDFNTVRRELAQRWQEEQEKVALEAYLVQLRSGYGVTAGGELQ</sequence>
<dbReference type="Proteomes" id="UP001557484">
    <property type="component" value="Unassembled WGS sequence"/>
</dbReference>
<proteinExistence type="predicted"/>
<dbReference type="RefSeq" id="WP_368376685.1">
    <property type="nucleotide sequence ID" value="NZ_JBFRYB010000001.1"/>
</dbReference>
<dbReference type="EMBL" id="JBFRYB010000001">
    <property type="protein sequence ID" value="MEX1666611.1"/>
    <property type="molecule type" value="Genomic_DNA"/>
</dbReference>
<feature type="domain" description="PpiC" evidence="1">
    <location>
        <begin position="147"/>
        <end position="274"/>
    </location>
</feature>
<gene>
    <name evidence="2" type="ORF">AB4875_14040</name>
</gene>
<evidence type="ECO:0000313" key="3">
    <source>
        <dbReference type="Proteomes" id="UP001557484"/>
    </source>
</evidence>
<evidence type="ECO:0000259" key="1">
    <source>
        <dbReference type="Pfam" id="PF13145"/>
    </source>
</evidence>
<name>A0ABV3TZB2_9GAMM</name>
<accession>A0ABV3TZB2</accession>
<evidence type="ECO:0000313" key="2">
    <source>
        <dbReference type="EMBL" id="MEX1666611.1"/>
    </source>
</evidence>
<protein>
    <submittedName>
        <fullName evidence="2">Peptidyl-prolyl cis-trans isomerase</fullName>
    </submittedName>
</protein>
<keyword evidence="3" id="KW-1185">Reference proteome</keyword>
<comment type="caution">
    <text evidence="2">The sequence shown here is derived from an EMBL/GenBank/DDBJ whole genome shotgun (WGS) entry which is preliminary data.</text>
</comment>
<dbReference type="Pfam" id="PF13145">
    <property type="entry name" value="Rotamase_2"/>
    <property type="match status" value="1"/>
</dbReference>
<dbReference type="GO" id="GO:0016853">
    <property type="term" value="F:isomerase activity"/>
    <property type="evidence" value="ECO:0007669"/>
    <property type="project" value="UniProtKB-KW"/>
</dbReference>
<organism evidence="2 3">
    <name type="scientific">Zhongshania arctica</name>
    <dbReference type="NCBI Taxonomy" id="3238302"/>
    <lineage>
        <taxon>Bacteria</taxon>
        <taxon>Pseudomonadati</taxon>
        <taxon>Pseudomonadota</taxon>
        <taxon>Gammaproteobacteria</taxon>
        <taxon>Cellvibrionales</taxon>
        <taxon>Spongiibacteraceae</taxon>
        <taxon>Zhongshania</taxon>
    </lineage>
</organism>